<gene>
    <name evidence="2" type="primary">ORF48842</name>
</gene>
<evidence type="ECO:0000313" key="2">
    <source>
        <dbReference type="EMBL" id="CEK63607.1"/>
    </source>
</evidence>
<reference evidence="2" key="1">
    <citation type="submission" date="2014-12" db="EMBL/GenBank/DDBJ databases">
        <title>Insight into the proteome of Arion vulgaris.</title>
        <authorList>
            <person name="Aradska J."/>
            <person name="Bulat T."/>
            <person name="Smidak R."/>
            <person name="Sarate P."/>
            <person name="Gangsoo J."/>
            <person name="Sialana F."/>
            <person name="Bilban M."/>
            <person name="Lubec G."/>
        </authorList>
    </citation>
    <scope>NUCLEOTIDE SEQUENCE</scope>
    <source>
        <tissue evidence="2">Skin</tissue>
    </source>
</reference>
<dbReference type="AlphaFoldDB" id="A0A0B6Z5G1"/>
<feature type="compositionally biased region" description="Basic and acidic residues" evidence="1">
    <location>
        <begin position="1"/>
        <end position="10"/>
    </location>
</feature>
<feature type="compositionally biased region" description="Acidic residues" evidence="1">
    <location>
        <begin position="50"/>
        <end position="68"/>
    </location>
</feature>
<feature type="compositionally biased region" description="Basic and acidic residues" evidence="1">
    <location>
        <begin position="83"/>
        <end position="101"/>
    </location>
</feature>
<sequence length="308" mass="34592">MEDTSDKQDAEGTEQIDQDQVDEMEQSDGFFLEDNAEGIQDLTSETLNQEAEEVALLDAEPADDDLEQQNDSSLLEENGALDDSEHKKGEDAPKEKSEGAESKAAGKKKSREDIKMEDAEFEGNDDDEDDAEENKNRDINEMPQVNVATLAKRKWQVKVYPLTPEDFVSGQISRVFSNARESLLYILSSGKYSGGKGEMYVSSGIQASRVVQNLMKLDFKSPTINIEIIKKNDEGVVEEKAFMRFDAKLVRILCVPLLPSRRMGSKRERIIGSVFVKNLPKGTSKDMLRVMFPFAPEINYNPEKFQDG</sequence>
<evidence type="ECO:0000256" key="1">
    <source>
        <dbReference type="SAM" id="MobiDB-lite"/>
    </source>
</evidence>
<dbReference type="EMBL" id="HACG01016742">
    <property type="protein sequence ID" value="CEK63607.1"/>
    <property type="molecule type" value="Transcribed_RNA"/>
</dbReference>
<accession>A0A0B6Z5G1</accession>
<organism evidence="2">
    <name type="scientific">Arion vulgaris</name>
    <dbReference type="NCBI Taxonomy" id="1028688"/>
    <lineage>
        <taxon>Eukaryota</taxon>
        <taxon>Metazoa</taxon>
        <taxon>Spiralia</taxon>
        <taxon>Lophotrochozoa</taxon>
        <taxon>Mollusca</taxon>
        <taxon>Gastropoda</taxon>
        <taxon>Heterobranchia</taxon>
        <taxon>Euthyneura</taxon>
        <taxon>Panpulmonata</taxon>
        <taxon>Eupulmonata</taxon>
        <taxon>Stylommatophora</taxon>
        <taxon>Helicina</taxon>
        <taxon>Arionoidea</taxon>
        <taxon>Arionidae</taxon>
        <taxon>Arion</taxon>
    </lineage>
</organism>
<feature type="compositionally biased region" description="Acidic residues" evidence="1">
    <location>
        <begin position="11"/>
        <end position="26"/>
    </location>
</feature>
<feature type="region of interest" description="Disordered" evidence="1">
    <location>
        <begin position="1"/>
        <end position="139"/>
    </location>
</feature>
<proteinExistence type="predicted"/>
<feature type="compositionally biased region" description="Acidic residues" evidence="1">
    <location>
        <begin position="119"/>
        <end position="132"/>
    </location>
</feature>
<name>A0A0B6Z5G1_9EUPU</name>
<protein>
    <submittedName>
        <fullName evidence="2">Uncharacterized protein</fullName>
    </submittedName>
</protein>